<evidence type="ECO:0000256" key="3">
    <source>
        <dbReference type="ARBA" id="ARBA00022806"/>
    </source>
</evidence>
<dbReference type="GO" id="GO:0004386">
    <property type="term" value="F:helicase activity"/>
    <property type="evidence" value="ECO:0007669"/>
    <property type="project" value="UniProtKB-KW"/>
</dbReference>
<name>A0ABY2V2Y6_9BACT</name>
<protein>
    <recommendedName>
        <fullName evidence="7">DNA 3'-5' helicase</fullName>
        <ecNumber evidence="7">5.6.2.4</ecNumber>
    </recommendedName>
    <alternativeName>
        <fullName evidence="8">DNA 3'-5' helicase II</fullName>
    </alternativeName>
</protein>
<keyword evidence="1 10" id="KW-0547">Nucleotide-binding</keyword>
<evidence type="ECO:0000256" key="11">
    <source>
        <dbReference type="SAM" id="Coils"/>
    </source>
</evidence>
<dbReference type="Pfam" id="PF00271">
    <property type="entry name" value="Helicase_C"/>
    <property type="match status" value="1"/>
</dbReference>
<dbReference type="InterPro" id="IPR027417">
    <property type="entry name" value="P-loop_NTPase"/>
</dbReference>
<comment type="caution">
    <text evidence="14">The sequence shown here is derived from an EMBL/GenBank/DDBJ whole genome shotgun (WGS) entry which is preliminary data.</text>
</comment>
<dbReference type="RefSeq" id="WP_138109120.1">
    <property type="nucleotide sequence ID" value="NZ_VBUC01000032.1"/>
</dbReference>
<evidence type="ECO:0000313" key="14">
    <source>
        <dbReference type="EMBL" id="TLS96325.1"/>
    </source>
</evidence>
<feature type="coiled-coil region" evidence="11">
    <location>
        <begin position="375"/>
        <end position="405"/>
    </location>
</feature>
<evidence type="ECO:0000256" key="9">
    <source>
        <dbReference type="ARBA" id="ARBA00048988"/>
    </source>
</evidence>
<dbReference type="CDD" id="cd17932">
    <property type="entry name" value="DEXQc_UvrD"/>
    <property type="match status" value="1"/>
</dbReference>
<feature type="domain" description="UvrD-like helicase ATP-binding" evidence="13">
    <location>
        <begin position="609"/>
        <end position="1067"/>
    </location>
</feature>
<evidence type="ECO:0000256" key="6">
    <source>
        <dbReference type="ARBA" id="ARBA00034617"/>
    </source>
</evidence>
<accession>A0ABY2V2Y6</accession>
<evidence type="ECO:0000256" key="5">
    <source>
        <dbReference type="ARBA" id="ARBA00023235"/>
    </source>
</evidence>
<dbReference type="PANTHER" id="PTHR11070">
    <property type="entry name" value="UVRD / RECB / PCRA DNA HELICASE FAMILY MEMBER"/>
    <property type="match status" value="1"/>
</dbReference>
<gene>
    <name evidence="14" type="ORF">FE247_10030</name>
</gene>
<evidence type="ECO:0000256" key="10">
    <source>
        <dbReference type="PROSITE-ProRule" id="PRU00560"/>
    </source>
</evidence>
<dbReference type="Proteomes" id="UP000305417">
    <property type="component" value="Unassembled WGS sequence"/>
</dbReference>
<reference evidence="14 15" key="1">
    <citation type="submission" date="2019-05" db="EMBL/GenBank/DDBJ databases">
        <title>Arcobacter cibarius and Arcobacter thereius providing challenges in identification an antibiotic susceptibility and Quinolone resistance.</title>
        <authorList>
            <person name="Busch A."/>
            <person name="Hanel I."/>
            <person name="Hotzel H."/>
            <person name="Tomaso H."/>
        </authorList>
    </citation>
    <scope>NUCLEOTIDE SEQUENCE [LARGE SCALE GENOMIC DNA]</scope>
    <source>
        <strain evidence="14 15">16CS0831-2</strain>
    </source>
</reference>
<dbReference type="InterPro" id="IPR000212">
    <property type="entry name" value="DNA_helicase_UvrD/REP"/>
</dbReference>
<comment type="catalytic activity">
    <reaction evidence="6">
        <text>Couples ATP hydrolysis with the unwinding of duplex DNA by translocating in the 3'-5' direction.</text>
        <dbReference type="EC" id="5.6.2.4"/>
    </reaction>
</comment>
<evidence type="ECO:0000259" key="12">
    <source>
        <dbReference type="PROSITE" id="PS51194"/>
    </source>
</evidence>
<sequence length="1177" mass="138021">MLDKKNFQNHIPISCFTATGKPSVIKDIENYFLEGLSIKLDKYLAVPERKNLKYKSIPSSGKYKYLELLKLINEHDGATLVYIPTSTKNCDEIANKIAMDTNKIVKSFHSKIESQEKMQILKDYIENRVDIIVATTAFGMGVDKANITNVIHYEISDSLENYAQEAGRGARDENFEAYCPILFDEDDLDKHFVSLNRSKLTASEINSIFLVIKRSKGNAINKTAFELAKDAGWDVEDKSSDYSTKVKTALLELEREGYISRKRNKTNFFADSIVSKSMEKLHIKLKESFYSEEEKQRLILVLQNIIGRGKPEAVQVDELAHILGYTKNEISLAINQLKQLELLGDSKDLSLEISIYSLNKFKKIKEIELVLFNYLELLNSSRVRIRELNEELNKKELTTKNESELIKSIIKNWRSKSNFIFSRQNREQDLWYFKFENLQNLKDRIHKNHIISEKTLSILTKDLNNKQKEEIVISLKILHDSMNKEYDIEEIDKALLYLHHLNILELLKGRFINYSPMIIEKEEKFQTKRKYTNNEYKNRLEQHYQTKIESIHIMGEYAKRLKDDDYKAILFLRDYFTLSYENFKDKYKLSKEKISKPITQKRYNKIFEKISEEQKEIINDKDTKAMMILAGPGSGKTKVLVHKIASLILTEDIKPEQFMMLTFSKSAKMEFKTRLNSLIGALSYDVEIQTFHSYALKLIARVANKENKIILENAIEEATRQINEKEITLPHITILVLDEFQDINEKSFEFVKAIYKATNEDIKIIAVGDDDQCIMDFNGAQVNFIDKYKKEFGYDEDGNEVYKQYELLCNFRSKKDIVNYSNDFITKVTKRYKTKPLYSNSLDSGSINIYSFLSKNMIIPLIELVKQEKSISNIAILVKTNEMVLDIYSILQDNNIDARYLIERDKFELKNIIELIEFDKVLNSYLEEEISYKEIYFEKALKFTESKFKNSVNISLLHKIIDKFLNESDSYKISEWISYLEEIRLEDFEIYNKNIIISTIHKSKGLEFDKVYLLVDGNPINDEEKRLFYVGMTRAKDELNIFRNGRDISNKKDYIKYFYDEQQYLIESKTFTHVMSLEDLNLGFDYEKFVVNNSLISGVKLTIEKKENFKNLCLIFENKIVATLSSRFNLLILEKFEKGYLFKDCIVEYIVLWEDKNLNKVLKHPLCKIIMQKNIIT</sequence>
<dbReference type="InterPro" id="IPR014016">
    <property type="entry name" value="UvrD-like_ATP-bd"/>
</dbReference>
<dbReference type="InterPro" id="IPR014017">
    <property type="entry name" value="DNA_helicase_UvrD-like_C"/>
</dbReference>
<evidence type="ECO:0000256" key="4">
    <source>
        <dbReference type="ARBA" id="ARBA00022840"/>
    </source>
</evidence>
<dbReference type="EC" id="5.6.2.4" evidence="7"/>
<dbReference type="EMBL" id="VBUC01000032">
    <property type="protein sequence ID" value="TLS96325.1"/>
    <property type="molecule type" value="Genomic_DNA"/>
</dbReference>
<dbReference type="Gene3D" id="3.40.50.300">
    <property type="entry name" value="P-loop containing nucleotide triphosphate hydrolases"/>
    <property type="match status" value="4"/>
</dbReference>
<organism evidence="14 15">
    <name type="scientific">Aliarcobacter cibarius</name>
    <dbReference type="NCBI Taxonomy" id="255507"/>
    <lineage>
        <taxon>Bacteria</taxon>
        <taxon>Pseudomonadati</taxon>
        <taxon>Campylobacterota</taxon>
        <taxon>Epsilonproteobacteria</taxon>
        <taxon>Campylobacterales</taxon>
        <taxon>Arcobacteraceae</taxon>
        <taxon>Aliarcobacter</taxon>
    </lineage>
</organism>
<keyword evidence="15" id="KW-1185">Reference proteome</keyword>
<dbReference type="Pfam" id="PF00580">
    <property type="entry name" value="UvrD-helicase"/>
    <property type="match status" value="2"/>
</dbReference>
<keyword evidence="2 10" id="KW-0378">Hydrolase</keyword>
<evidence type="ECO:0000256" key="1">
    <source>
        <dbReference type="ARBA" id="ARBA00022741"/>
    </source>
</evidence>
<dbReference type="SMART" id="SM00490">
    <property type="entry name" value="HELICc"/>
    <property type="match status" value="1"/>
</dbReference>
<proteinExistence type="predicted"/>
<dbReference type="InterPro" id="IPR001650">
    <property type="entry name" value="Helicase_C-like"/>
</dbReference>
<dbReference type="PANTHER" id="PTHR11070:SF2">
    <property type="entry name" value="ATP-DEPENDENT DNA HELICASE SRS2"/>
    <property type="match status" value="1"/>
</dbReference>
<evidence type="ECO:0000256" key="8">
    <source>
        <dbReference type="ARBA" id="ARBA00034923"/>
    </source>
</evidence>
<comment type="catalytic activity">
    <reaction evidence="9">
        <text>ATP + H2O = ADP + phosphate + H(+)</text>
        <dbReference type="Rhea" id="RHEA:13065"/>
        <dbReference type="ChEBI" id="CHEBI:15377"/>
        <dbReference type="ChEBI" id="CHEBI:15378"/>
        <dbReference type="ChEBI" id="CHEBI:30616"/>
        <dbReference type="ChEBI" id="CHEBI:43474"/>
        <dbReference type="ChEBI" id="CHEBI:456216"/>
        <dbReference type="EC" id="5.6.2.4"/>
    </reaction>
</comment>
<evidence type="ECO:0000256" key="2">
    <source>
        <dbReference type="ARBA" id="ARBA00022801"/>
    </source>
</evidence>
<feature type="domain" description="Helicase C-terminal" evidence="12">
    <location>
        <begin position="64"/>
        <end position="216"/>
    </location>
</feature>
<keyword evidence="4 10" id="KW-0067">ATP-binding</keyword>
<evidence type="ECO:0000259" key="13">
    <source>
        <dbReference type="PROSITE" id="PS51198"/>
    </source>
</evidence>
<feature type="binding site" evidence="10">
    <location>
        <begin position="630"/>
        <end position="637"/>
    </location>
    <ligand>
        <name>ATP</name>
        <dbReference type="ChEBI" id="CHEBI:30616"/>
    </ligand>
</feature>
<dbReference type="PROSITE" id="PS51194">
    <property type="entry name" value="HELICASE_CTER"/>
    <property type="match status" value="1"/>
</dbReference>
<dbReference type="PROSITE" id="PS51198">
    <property type="entry name" value="UVRD_HELICASE_ATP_BIND"/>
    <property type="match status" value="1"/>
</dbReference>
<dbReference type="SUPFAM" id="SSF52540">
    <property type="entry name" value="P-loop containing nucleoside triphosphate hydrolases"/>
    <property type="match status" value="2"/>
</dbReference>
<keyword evidence="3 10" id="KW-0347">Helicase</keyword>
<evidence type="ECO:0000256" key="7">
    <source>
        <dbReference type="ARBA" id="ARBA00034808"/>
    </source>
</evidence>
<keyword evidence="5" id="KW-0413">Isomerase</keyword>
<dbReference type="Pfam" id="PF13361">
    <property type="entry name" value="UvrD_C"/>
    <property type="match status" value="1"/>
</dbReference>
<keyword evidence="11" id="KW-0175">Coiled coil</keyword>
<evidence type="ECO:0000313" key="15">
    <source>
        <dbReference type="Proteomes" id="UP000305417"/>
    </source>
</evidence>